<sequence>MEPRSLQEIDSNFANSAAIPKDSIFYDVLTSPFHIDGFYDPYSIKKFCRLPPEFLPACNQGVQELAWHTAGGRVRFATDSPWIAVAVQLRRVVHMSHMPCTGHSGIDLYGGPAGTNVGEQEFCHTFFPPDPLLPNGAQYNGIYHFLENRSIMREITLHLPLYNGLEKLYVGVQAGAVIQAPIRYRLEKPVLFYGSSITQGGCASRPGNSYINYLSRWLNFNYICLGFSGSAKGEQNMAQYIASLDLSAVIMDYDHNAYDTNGPDGTNLAATHYPFYQILRQKHPDMPILMISKPDYDSNPVSGRVRRDIILKSYLRGRENGDNQLWFIDGQSLFQARDRGSCTVDGTHPNDLGFYRMAETIYPYLKEALRSTIDHG</sequence>
<evidence type="ECO:0000259" key="2">
    <source>
        <dbReference type="Pfam" id="PF14607"/>
    </source>
</evidence>
<proteinExistence type="predicted"/>
<dbReference type="Gene3D" id="3.40.50.1110">
    <property type="entry name" value="SGNH hydrolase"/>
    <property type="match status" value="1"/>
</dbReference>
<dbReference type="InterPro" id="IPR032740">
    <property type="entry name" value="GxDLY"/>
</dbReference>
<dbReference type="InterPro" id="IPR036514">
    <property type="entry name" value="SGNH_hydro_sf"/>
</dbReference>
<evidence type="ECO:0000313" key="4">
    <source>
        <dbReference type="Proteomes" id="UP000824002"/>
    </source>
</evidence>
<dbReference type="EMBL" id="DVJP01000073">
    <property type="protein sequence ID" value="HIS77314.1"/>
    <property type="molecule type" value="Genomic_DNA"/>
</dbReference>
<dbReference type="InterPro" id="IPR013830">
    <property type="entry name" value="SGNH_hydro"/>
</dbReference>
<protein>
    <recommendedName>
        <fullName evidence="5">Hydrolase</fullName>
    </recommendedName>
</protein>
<feature type="domain" description="SGNH hydrolase-type esterase N-terminal" evidence="2">
    <location>
        <begin position="25"/>
        <end position="178"/>
    </location>
</feature>
<dbReference type="SUPFAM" id="SSF52266">
    <property type="entry name" value="SGNH hydrolase"/>
    <property type="match status" value="1"/>
</dbReference>
<comment type="caution">
    <text evidence="3">The sequence shown here is derived from an EMBL/GenBank/DDBJ whole genome shotgun (WGS) entry which is preliminary data.</text>
</comment>
<dbReference type="Proteomes" id="UP000824002">
    <property type="component" value="Unassembled WGS sequence"/>
</dbReference>
<feature type="domain" description="SGNH hydrolase-type esterase" evidence="1">
    <location>
        <begin position="187"/>
        <end position="365"/>
    </location>
</feature>
<evidence type="ECO:0000259" key="1">
    <source>
        <dbReference type="Pfam" id="PF14606"/>
    </source>
</evidence>
<organism evidence="3 4">
    <name type="scientific">Candidatus Merdivicinus excrementipullorum</name>
    <dbReference type="NCBI Taxonomy" id="2840867"/>
    <lineage>
        <taxon>Bacteria</taxon>
        <taxon>Bacillati</taxon>
        <taxon>Bacillota</taxon>
        <taxon>Clostridia</taxon>
        <taxon>Eubacteriales</taxon>
        <taxon>Oscillospiraceae</taxon>
        <taxon>Oscillospiraceae incertae sedis</taxon>
        <taxon>Candidatus Merdivicinus</taxon>
    </lineage>
</organism>
<dbReference type="Pfam" id="PF14606">
    <property type="entry name" value="Lipase_GDSL_3"/>
    <property type="match status" value="1"/>
</dbReference>
<gene>
    <name evidence="3" type="ORF">IAB51_11005</name>
</gene>
<dbReference type="Gene3D" id="2.60.120.260">
    <property type="entry name" value="Galactose-binding domain-like"/>
    <property type="match status" value="1"/>
</dbReference>
<evidence type="ECO:0008006" key="5">
    <source>
        <dbReference type="Google" id="ProtNLM"/>
    </source>
</evidence>
<reference evidence="3" key="2">
    <citation type="journal article" date="2021" name="PeerJ">
        <title>Extensive microbial diversity within the chicken gut microbiome revealed by metagenomics and culture.</title>
        <authorList>
            <person name="Gilroy R."/>
            <person name="Ravi A."/>
            <person name="Getino M."/>
            <person name="Pursley I."/>
            <person name="Horton D.L."/>
            <person name="Alikhan N.F."/>
            <person name="Baker D."/>
            <person name="Gharbi K."/>
            <person name="Hall N."/>
            <person name="Watson M."/>
            <person name="Adriaenssens E.M."/>
            <person name="Foster-Nyarko E."/>
            <person name="Jarju S."/>
            <person name="Secka A."/>
            <person name="Antonio M."/>
            <person name="Oren A."/>
            <person name="Chaudhuri R.R."/>
            <person name="La Ragione R."/>
            <person name="Hildebrand F."/>
            <person name="Pallen M.J."/>
        </authorList>
    </citation>
    <scope>NUCLEOTIDE SEQUENCE</scope>
    <source>
        <strain evidence="3">CHK199-13235</strain>
    </source>
</reference>
<dbReference type="AlphaFoldDB" id="A0A9D1FP67"/>
<accession>A0A9D1FP67</accession>
<name>A0A9D1FP67_9FIRM</name>
<reference evidence="3" key="1">
    <citation type="submission" date="2020-10" db="EMBL/GenBank/DDBJ databases">
        <authorList>
            <person name="Gilroy R."/>
        </authorList>
    </citation>
    <scope>NUCLEOTIDE SEQUENCE</scope>
    <source>
        <strain evidence="3">CHK199-13235</strain>
    </source>
</reference>
<evidence type="ECO:0000313" key="3">
    <source>
        <dbReference type="EMBL" id="HIS77314.1"/>
    </source>
</evidence>
<dbReference type="Pfam" id="PF14607">
    <property type="entry name" value="GxDLY"/>
    <property type="match status" value="1"/>
</dbReference>